<comment type="caution">
    <text evidence="5">The sequence shown here is derived from an EMBL/GenBank/DDBJ whole genome shotgun (WGS) entry which is preliminary data.</text>
</comment>
<comment type="subcellular location">
    <subcellularLocation>
        <location evidence="1">Membrane</location>
        <topology evidence="1">Multi-pass membrane protein</topology>
    </subcellularLocation>
</comment>
<evidence type="ECO:0000313" key="6">
    <source>
        <dbReference type="Proteomes" id="UP001286313"/>
    </source>
</evidence>
<dbReference type="GO" id="GO:0006820">
    <property type="term" value="P:monoatomic anion transport"/>
    <property type="evidence" value="ECO:0007669"/>
    <property type="project" value="TreeGrafter"/>
</dbReference>
<keyword evidence="6" id="KW-1185">Reference proteome</keyword>
<evidence type="ECO:0000313" key="5">
    <source>
        <dbReference type="EMBL" id="KAK3881420.1"/>
    </source>
</evidence>
<evidence type="ECO:0000256" key="2">
    <source>
        <dbReference type="ARBA" id="ARBA00022692"/>
    </source>
</evidence>
<dbReference type="PANTHER" id="PTHR11662">
    <property type="entry name" value="SOLUTE CARRIER FAMILY 17"/>
    <property type="match status" value="1"/>
</dbReference>
<dbReference type="InterPro" id="IPR036259">
    <property type="entry name" value="MFS_trans_sf"/>
</dbReference>
<evidence type="ECO:0000256" key="1">
    <source>
        <dbReference type="ARBA" id="ARBA00004141"/>
    </source>
</evidence>
<keyword evidence="2" id="KW-0812">Transmembrane</keyword>
<name>A0AAE1FXH9_PETCI</name>
<sequence length="118" mass="13159">MSGCVVAIYARACDSLDPTSGKAQVFLLRLLRISESESMYIVTKVKERGTYMAQRKGRDQKSVPWRSLITSVPLWATIIHSLGNNWCIAFFFTQLPTYMRNVLGFSIKSVSSDGSTGD</sequence>
<dbReference type="PANTHER" id="PTHR11662:SF399">
    <property type="entry name" value="FI19708P1-RELATED"/>
    <property type="match status" value="1"/>
</dbReference>
<evidence type="ECO:0000256" key="4">
    <source>
        <dbReference type="ARBA" id="ARBA00023136"/>
    </source>
</evidence>
<protein>
    <submittedName>
        <fullName evidence="5">Uncharacterized protein</fullName>
    </submittedName>
</protein>
<keyword evidence="4" id="KW-0472">Membrane</keyword>
<dbReference type="GO" id="GO:0016324">
    <property type="term" value="C:apical plasma membrane"/>
    <property type="evidence" value="ECO:0007669"/>
    <property type="project" value="TreeGrafter"/>
</dbReference>
<proteinExistence type="predicted"/>
<dbReference type="InterPro" id="IPR050382">
    <property type="entry name" value="MFS_Na/Anion_cotransporter"/>
</dbReference>
<keyword evidence="3" id="KW-1133">Transmembrane helix</keyword>
<evidence type="ECO:0000256" key="3">
    <source>
        <dbReference type="ARBA" id="ARBA00022989"/>
    </source>
</evidence>
<dbReference type="Proteomes" id="UP001286313">
    <property type="component" value="Unassembled WGS sequence"/>
</dbReference>
<organism evidence="5 6">
    <name type="scientific">Petrolisthes cinctipes</name>
    <name type="common">Flat porcelain crab</name>
    <dbReference type="NCBI Taxonomy" id="88211"/>
    <lineage>
        <taxon>Eukaryota</taxon>
        <taxon>Metazoa</taxon>
        <taxon>Ecdysozoa</taxon>
        <taxon>Arthropoda</taxon>
        <taxon>Crustacea</taxon>
        <taxon>Multicrustacea</taxon>
        <taxon>Malacostraca</taxon>
        <taxon>Eumalacostraca</taxon>
        <taxon>Eucarida</taxon>
        <taxon>Decapoda</taxon>
        <taxon>Pleocyemata</taxon>
        <taxon>Anomura</taxon>
        <taxon>Galatheoidea</taxon>
        <taxon>Porcellanidae</taxon>
        <taxon>Petrolisthes</taxon>
    </lineage>
</organism>
<accession>A0AAE1FXH9</accession>
<dbReference type="SUPFAM" id="SSF103473">
    <property type="entry name" value="MFS general substrate transporter"/>
    <property type="match status" value="1"/>
</dbReference>
<dbReference type="EMBL" id="JAWQEG010001218">
    <property type="protein sequence ID" value="KAK3881420.1"/>
    <property type="molecule type" value="Genomic_DNA"/>
</dbReference>
<gene>
    <name evidence="5" type="ORF">Pcinc_014140</name>
</gene>
<dbReference type="AlphaFoldDB" id="A0AAE1FXH9"/>
<reference evidence="5" key="1">
    <citation type="submission" date="2023-10" db="EMBL/GenBank/DDBJ databases">
        <title>Genome assemblies of two species of porcelain crab, Petrolisthes cinctipes and Petrolisthes manimaculis (Anomura: Porcellanidae).</title>
        <authorList>
            <person name="Angst P."/>
        </authorList>
    </citation>
    <scope>NUCLEOTIDE SEQUENCE</scope>
    <source>
        <strain evidence="5">PB745_01</strain>
        <tissue evidence="5">Gill</tissue>
    </source>
</reference>
<dbReference type="GO" id="GO:0022857">
    <property type="term" value="F:transmembrane transporter activity"/>
    <property type="evidence" value="ECO:0007669"/>
    <property type="project" value="TreeGrafter"/>
</dbReference>